<dbReference type="InterPro" id="IPR043502">
    <property type="entry name" value="DNA/RNA_pol_sf"/>
</dbReference>
<dbReference type="EMBL" id="JAJFAZ020000001">
    <property type="protein sequence ID" value="KAI5354576.1"/>
    <property type="molecule type" value="Genomic_DNA"/>
</dbReference>
<comment type="caution">
    <text evidence="1">The sequence shown here is derived from an EMBL/GenBank/DDBJ whole genome shotgun (WGS) entry which is preliminary data.</text>
</comment>
<name>A0AAD4ZV03_PRUDU</name>
<dbReference type="PANTHER" id="PTHR24559:SF439">
    <property type="entry name" value="RETROTRANSPOSON, UNCLASSIFIED-LIKE PROTEIN"/>
    <property type="match status" value="1"/>
</dbReference>
<dbReference type="Proteomes" id="UP001054821">
    <property type="component" value="Chromosome 1"/>
</dbReference>
<evidence type="ECO:0000313" key="2">
    <source>
        <dbReference type="Proteomes" id="UP001054821"/>
    </source>
</evidence>
<protein>
    <recommendedName>
        <fullName evidence="3">Reverse transcriptase domain-containing protein</fullName>
    </recommendedName>
</protein>
<proteinExistence type="predicted"/>
<gene>
    <name evidence="1" type="ORF">L3X38_007471</name>
</gene>
<dbReference type="SUPFAM" id="SSF56672">
    <property type="entry name" value="DNA/RNA polymerases"/>
    <property type="match status" value="1"/>
</dbReference>
<keyword evidence="2" id="KW-1185">Reference proteome</keyword>
<organism evidence="1 2">
    <name type="scientific">Prunus dulcis</name>
    <name type="common">Almond</name>
    <name type="synonym">Amygdalus dulcis</name>
    <dbReference type="NCBI Taxonomy" id="3755"/>
    <lineage>
        <taxon>Eukaryota</taxon>
        <taxon>Viridiplantae</taxon>
        <taxon>Streptophyta</taxon>
        <taxon>Embryophyta</taxon>
        <taxon>Tracheophyta</taxon>
        <taxon>Spermatophyta</taxon>
        <taxon>Magnoliopsida</taxon>
        <taxon>eudicotyledons</taxon>
        <taxon>Gunneridae</taxon>
        <taxon>Pentapetalae</taxon>
        <taxon>rosids</taxon>
        <taxon>fabids</taxon>
        <taxon>Rosales</taxon>
        <taxon>Rosaceae</taxon>
        <taxon>Amygdaloideae</taxon>
        <taxon>Amygdaleae</taxon>
        <taxon>Prunus</taxon>
    </lineage>
</organism>
<reference evidence="1 2" key="1">
    <citation type="journal article" date="2022" name="G3 (Bethesda)">
        <title>Whole-genome sequence and methylome profiling of the almond [Prunus dulcis (Mill.) D.A. Webb] cultivar 'Nonpareil'.</title>
        <authorList>
            <person name="D'Amico-Willman K.M."/>
            <person name="Ouma W.Z."/>
            <person name="Meulia T."/>
            <person name="Sideli G.M."/>
            <person name="Gradziel T.M."/>
            <person name="Fresnedo-Ramirez J."/>
        </authorList>
    </citation>
    <scope>NUCLEOTIDE SEQUENCE [LARGE SCALE GENOMIC DNA]</scope>
    <source>
        <strain evidence="1">Clone GOH B32 T37-40</strain>
    </source>
</reference>
<dbReference type="AlphaFoldDB" id="A0AAD4ZV03"/>
<sequence>MPGLDPNVAVHKLGIPNEARWVKQASRRFRPELTIQIEVEIDKLIAAGFIREVHYPTWLSNIVQVLKKKTGALRICVDYRDVNDVCPKDEFPLPIT</sequence>
<dbReference type="InterPro" id="IPR053134">
    <property type="entry name" value="RNA-dir_DNA_polymerase"/>
</dbReference>
<evidence type="ECO:0008006" key="3">
    <source>
        <dbReference type="Google" id="ProtNLM"/>
    </source>
</evidence>
<dbReference type="PANTHER" id="PTHR24559">
    <property type="entry name" value="TRANSPOSON TY3-I GAG-POL POLYPROTEIN"/>
    <property type="match status" value="1"/>
</dbReference>
<accession>A0AAD4ZV03</accession>
<evidence type="ECO:0000313" key="1">
    <source>
        <dbReference type="EMBL" id="KAI5354576.1"/>
    </source>
</evidence>
<dbReference type="Gene3D" id="3.10.10.10">
    <property type="entry name" value="HIV Type 1 Reverse Transcriptase, subunit A, domain 1"/>
    <property type="match status" value="1"/>
</dbReference>